<dbReference type="InterPro" id="IPR025734">
    <property type="entry name" value="EspG"/>
</dbReference>
<evidence type="ECO:0000256" key="3">
    <source>
        <dbReference type="ARBA" id="ARBA00022490"/>
    </source>
</evidence>
<dbReference type="Proteomes" id="UP000199137">
    <property type="component" value="Unassembled WGS sequence"/>
</dbReference>
<accession>A0A1I5L1G6</accession>
<organism evidence="5 6">
    <name type="scientific">Amycolatopsis rubida</name>
    <dbReference type="NCBI Taxonomy" id="112413"/>
    <lineage>
        <taxon>Bacteria</taxon>
        <taxon>Bacillati</taxon>
        <taxon>Actinomycetota</taxon>
        <taxon>Actinomycetes</taxon>
        <taxon>Pseudonocardiales</taxon>
        <taxon>Pseudonocardiaceae</taxon>
        <taxon>Amycolatopsis</taxon>
    </lineage>
</organism>
<protein>
    <submittedName>
        <fullName evidence="5">EspG family protein</fullName>
    </submittedName>
</protein>
<dbReference type="STRING" id="112413.SAMN05421854_103406"/>
<dbReference type="Pfam" id="PF14011">
    <property type="entry name" value="ESX-1_EspG"/>
    <property type="match status" value="1"/>
</dbReference>
<reference evidence="5 6" key="1">
    <citation type="submission" date="2016-10" db="EMBL/GenBank/DDBJ databases">
        <authorList>
            <person name="de Groot N.N."/>
        </authorList>
    </citation>
    <scope>NUCLEOTIDE SEQUENCE [LARGE SCALE GENOMIC DNA]</scope>
    <source>
        <strain evidence="5 6">DSM 44637</strain>
    </source>
</reference>
<evidence type="ECO:0000313" key="5">
    <source>
        <dbReference type="EMBL" id="SFO91028.1"/>
    </source>
</evidence>
<evidence type="ECO:0000256" key="2">
    <source>
        <dbReference type="ARBA" id="ARBA00006411"/>
    </source>
</evidence>
<comment type="subcellular location">
    <subcellularLocation>
        <location evidence="1">Cytoplasm</location>
    </subcellularLocation>
</comment>
<keyword evidence="4" id="KW-0143">Chaperone</keyword>
<dbReference type="EMBL" id="FOWC01000003">
    <property type="protein sequence ID" value="SFO91028.1"/>
    <property type="molecule type" value="Genomic_DNA"/>
</dbReference>
<name>A0A1I5L1G6_9PSEU</name>
<comment type="similarity">
    <text evidence="2">Belongs to the EspG family.</text>
</comment>
<dbReference type="RefSeq" id="WP_093573687.1">
    <property type="nucleotide sequence ID" value="NZ_FOWC01000003.1"/>
</dbReference>
<proteinExistence type="inferred from homology"/>
<keyword evidence="3" id="KW-0963">Cytoplasm</keyword>
<gene>
    <name evidence="5" type="ORF">SAMN05421854_103406</name>
</gene>
<dbReference type="OrthoDB" id="3636570at2"/>
<sequence>MISLSASAFDIVWADLGLDAPPAPLAVRSVGETDADRSAIRTEVYRNLGERGLFDGRLDAALENSLRVLASAERYVECEALADMTADEPFRAVAAIRGRNAVLAVQPARTIGVRGIGESELASAIVDVLPELSAGPGYGVRLPAAGKPPGGAQGEELRAIRSRPVYAAGQFTVHVRDRAGKLARTGGLTWFDTDAGAYSAVSSPGRGGQEWVTVSPVDSARLAERVMELAPRRPDGS</sequence>
<dbReference type="AlphaFoldDB" id="A0A1I5L1G6"/>
<evidence type="ECO:0000313" key="6">
    <source>
        <dbReference type="Proteomes" id="UP000199137"/>
    </source>
</evidence>
<evidence type="ECO:0000256" key="1">
    <source>
        <dbReference type="ARBA" id="ARBA00004496"/>
    </source>
</evidence>
<evidence type="ECO:0000256" key="4">
    <source>
        <dbReference type="ARBA" id="ARBA00023186"/>
    </source>
</evidence>